<organism evidence="2 3">
    <name type="scientific">Nocardiopsis suaedae</name>
    <dbReference type="NCBI Taxonomy" id="3018444"/>
    <lineage>
        <taxon>Bacteria</taxon>
        <taxon>Bacillati</taxon>
        <taxon>Actinomycetota</taxon>
        <taxon>Actinomycetes</taxon>
        <taxon>Streptosporangiales</taxon>
        <taxon>Nocardiopsidaceae</taxon>
        <taxon>Nocardiopsis</taxon>
    </lineage>
</organism>
<dbReference type="Pfam" id="PF08044">
    <property type="entry name" value="DUF1707"/>
    <property type="match status" value="1"/>
</dbReference>
<protein>
    <submittedName>
        <fullName evidence="2">DUF1707 domain-containing protein</fullName>
    </submittedName>
</protein>
<dbReference type="InterPro" id="IPR012551">
    <property type="entry name" value="DUF1707_SHOCT-like"/>
</dbReference>
<reference evidence="2" key="1">
    <citation type="submission" date="2023-01" db="EMBL/GenBank/DDBJ databases">
        <title>Draft genome sequence of Nocardiopsis sp. LSu2-4 isolated from halophytes.</title>
        <authorList>
            <person name="Duangmal K."/>
            <person name="Chantavorakit T."/>
        </authorList>
    </citation>
    <scope>NUCLEOTIDE SEQUENCE</scope>
    <source>
        <strain evidence="2">LSu2-4</strain>
    </source>
</reference>
<evidence type="ECO:0000313" key="2">
    <source>
        <dbReference type="EMBL" id="MDA2804846.1"/>
    </source>
</evidence>
<dbReference type="PANTHER" id="PTHR40763:SF5">
    <property type="entry name" value="MEMBRANE PROTEIN"/>
    <property type="match status" value="1"/>
</dbReference>
<accession>A0ABT4TKD7</accession>
<keyword evidence="3" id="KW-1185">Reference proteome</keyword>
<evidence type="ECO:0000259" key="1">
    <source>
        <dbReference type="Pfam" id="PF08044"/>
    </source>
</evidence>
<gene>
    <name evidence="2" type="ORF">O4U47_10005</name>
</gene>
<name>A0ABT4TKD7_9ACTN</name>
<feature type="domain" description="DUF1707" evidence="1">
    <location>
        <begin position="8"/>
        <end position="60"/>
    </location>
</feature>
<dbReference type="PANTHER" id="PTHR40763">
    <property type="entry name" value="MEMBRANE PROTEIN-RELATED"/>
    <property type="match status" value="1"/>
</dbReference>
<evidence type="ECO:0000313" key="3">
    <source>
        <dbReference type="Proteomes" id="UP001165685"/>
    </source>
</evidence>
<dbReference type="RefSeq" id="WP_270677445.1">
    <property type="nucleotide sequence ID" value="NZ_JAQFWP010000014.1"/>
</dbReference>
<dbReference type="Proteomes" id="UP001165685">
    <property type="component" value="Unassembled WGS sequence"/>
</dbReference>
<sequence>MPNDTPEMRVSHAERDRVVEALQAAAAAGRLGAEELDARVERALSALTRGDLAALTTDLPDMPEAKEVLAIRQSGGKWVQDGRWPVPPRIDVQTQICRVTLDFTRALITSNPVRINAEMMHGRLRIVTPPGTVVDTSGLNLTFSRVKVASKDFSPDAPLRLEVSGSLLHAKLIERRGRG</sequence>
<comment type="caution">
    <text evidence="2">The sequence shown here is derived from an EMBL/GenBank/DDBJ whole genome shotgun (WGS) entry which is preliminary data.</text>
</comment>
<proteinExistence type="predicted"/>
<dbReference type="EMBL" id="JAQFWP010000014">
    <property type="protein sequence ID" value="MDA2804846.1"/>
    <property type="molecule type" value="Genomic_DNA"/>
</dbReference>